<protein>
    <submittedName>
        <fullName evidence="1">Uncharacterized protein</fullName>
    </submittedName>
</protein>
<gene>
    <name evidence="1" type="ORF">PABY_24640</name>
</gene>
<evidence type="ECO:0000313" key="1">
    <source>
        <dbReference type="EMBL" id="BES82897.1"/>
    </source>
</evidence>
<name>A0ABM8IZC2_9CREN</name>
<reference evidence="1 2" key="1">
    <citation type="submission" date="2023-09" db="EMBL/GenBank/DDBJ databases">
        <title>Pyrofollis japonicus gen. nov. sp. nov., a novel member of the family Pyrodictiaceae isolated from the Iheya North hydrothermal field.</title>
        <authorList>
            <person name="Miyazaki U."/>
            <person name="Sanari M."/>
            <person name="Tame A."/>
            <person name="Kitajima M."/>
            <person name="Okamoto A."/>
            <person name="Sawayama S."/>
            <person name="Miyazaki J."/>
            <person name="Takai K."/>
            <person name="Nakagawa S."/>
        </authorList>
    </citation>
    <scope>NUCLEOTIDE SEQUENCE [LARGE SCALE GENOMIC DNA]</scope>
    <source>
        <strain evidence="1 2">AV2</strain>
    </source>
</reference>
<proteinExistence type="predicted"/>
<evidence type="ECO:0000313" key="2">
    <source>
        <dbReference type="Proteomes" id="UP001341135"/>
    </source>
</evidence>
<organism evidence="1 2">
    <name type="scientific">Pyrodictium abyssi</name>
    <dbReference type="NCBI Taxonomy" id="54256"/>
    <lineage>
        <taxon>Archaea</taxon>
        <taxon>Thermoproteota</taxon>
        <taxon>Thermoprotei</taxon>
        <taxon>Desulfurococcales</taxon>
        <taxon>Pyrodictiaceae</taxon>
        <taxon>Pyrodictium</taxon>
    </lineage>
</organism>
<accession>A0ABM8IZC2</accession>
<dbReference type="Proteomes" id="UP001341135">
    <property type="component" value="Chromosome"/>
</dbReference>
<dbReference type="EMBL" id="AP028907">
    <property type="protein sequence ID" value="BES82897.1"/>
    <property type="molecule type" value="Genomic_DNA"/>
</dbReference>
<keyword evidence="2" id="KW-1185">Reference proteome</keyword>
<sequence length="86" mass="9982">MRGEKGARLEELKHVIAKAEKYDGLSFMLMGGPDNVEPYIRYLEGRGLVERYGDKYILRREALPRPLHRTIERILSEKGLKEVLVI</sequence>